<dbReference type="Proteomes" id="UP000283530">
    <property type="component" value="Unassembled WGS sequence"/>
</dbReference>
<keyword evidence="5 8" id="KW-0554">One-carbon metabolism</keyword>
<dbReference type="InterPro" id="IPR015424">
    <property type="entry name" value="PyrdxlP-dep_Trfase"/>
</dbReference>
<comment type="pathway">
    <text evidence="3 8">One-carbon metabolism; tetrahydrofolate interconversion.</text>
</comment>
<dbReference type="GO" id="GO:0030170">
    <property type="term" value="F:pyridoxal phosphate binding"/>
    <property type="evidence" value="ECO:0007669"/>
    <property type="project" value="InterPro"/>
</dbReference>
<dbReference type="GO" id="GO:0032259">
    <property type="term" value="P:methylation"/>
    <property type="evidence" value="ECO:0007669"/>
    <property type="project" value="UniProtKB-KW"/>
</dbReference>
<proteinExistence type="inferred from homology"/>
<evidence type="ECO:0000313" key="10">
    <source>
        <dbReference type="EMBL" id="RWR72549.1"/>
    </source>
</evidence>
<dbReference type="InterPro" id="IPR039429">
    <property type="entry name" value="SHMT-like_dom"/>
</dbReference>
<organism evidence="10 11">
    <name type="scientific">Cinnamomum micranthum f. kanehirae</name>
    <dbReference type="NCBI Taxonomy" id="337451"/>
    <lineage>
        <taxon>Eukaryota</taxon>
        <taxon>Viridiplantae</taxon>
        <taxon>Streptophyta</taxon>
        <taxon>Embryophyta</taxon>
        <taxon>Tracheophyta</taxon>
        <taxon>Spermatophyta</taxon>
        <taxon>Magnoliopsida</taxon>
        <taxon>Magnoliidae</taxon>
        <taxon>Laurales</taxon>
        <taxon>Lauraceae</taxon>
        <taxon>Cinnamomum</taxon>
    </lineage>
</organism>
<dbReference type="FunFam" id="3.40.640.10:FF:000050">
    <property type="entry name" value="Serine hydroxymethyltransferase"/>
    <property type="match status" value="1"/>
</dbReference>
<dbReference type="InterPro" id="IPR019798">
    <property type="entry name" value="Ser_HO-MeTrfase_PLP_BS"/>
</dbReference>
<comment type="caution">
    <text evidence="10">The sequence shown here is derived from an EMBL/GenBank/DDBJ whole genome shotgun (WGS) entry which is preliminary data.</text>
</comment>
<dbReference type="OrthoDB" id="10265628at2759"/>
<dbReference type="HAMAP" id="MF_00051">
    <property type="entry name" value="SHMT"/>
    <property type="match status" value="1"/>
</dbReference>
<dbReference type="UniPathway" id="UPA00193"/>
<dbReference type="GO" id="GO:0035999">
    <property type="term" value="P:tetrahydrofolate interconversion"/>
    <property type="evidence" value="ECO:0007669"/>
    <property type="project" value="UniProtKB-UniPathway"/>
</dbReference>
<reference evidence="10 11" key="1">
    <citation type="journal article" date="2019" name="Nat. Plants">
        <title>Stout camphor tree genome fills gaps in understanding of flowering plant genome evolution.</title>
        <authorList>
            <person name="Chaw S.M."/>
            <person name="Liu Y.C."/>
            <person name="Wu Y.W."/>
            <person name="Wang H.Y."/>
            <person name="Lin C.I."/>
            <person name="Wu C.S."/>
            <person name="Ke H.M."/>
            <person name="Chang L.Y."/>
            <person name="Hsu C.Y."/>
            <person name="Yang H.T."/>
            <person name="Sudianto E."/>
            <person name="Hsu M.H."/>
            <person name="Wu K.P."/>
            <person name="Wang L.N."/>
            <person name="Leebens-Mack J.H."/>
            <person name="Tsai I.J."/>
        </authorList>
    </citation>
    <scope>NUCLEOTIDE SEQUENCE [LARGE SCALE GENOMIC DNA]</scope>
    <source>
        <strain evidence="11">cv. Chaw 1501</strain>
        <tissue evidence="10">Young leaves</tissue>
    </source>
</reference>
<dbReference type="InterPro" id="IPR015422">
    <property type="entry name" value="PyrdxlP-dep_Trfase_small"/>
</dbReference>
<dbReference type="STRING" id="337451.A0A443N210"/>
<dbReference type="PROSITE" id="PS00096">
    <property type="entry name" value="SHMT"/>
    <property type="match status" value="1"/>
</dbReference>
<dbReference type="AlphaFoldDB" id="A0A443N210"/>
<evidence type="ECO:0000256" key="1">
    <source>
        <dbReference type="ARBA" id="ARBA00001528"/>
    </source>
</evidence>
<keyword evidence="7 8" id="KW-0663">Pyridoxal phosphate</keyword>
<sequence length="565" mass="61158">MHACGGSMMGAVQQSVWMKGSGLHPKISTGVDFPWGISLNSLKPCKASHVEGSLVTGRPPSSVSVPAPGIDGDVSSIKDYSLSEADPEVHAIIGKEKQRQFSCLELIASENFTSRAVMEVVGSCLTNKYSEGLPGKRYYGGNEFIDEIEILCQKRALAAFHLDENKWGVNVQPLSGSPANFEVYTALLKPHDRIMGLDLPHGGHLSHGFMTPKRRVSGTSIFFESMPYRLDESTGLVDYEMLEKTANLFRPKLIIAGASAYPRDFDYPRMRKIADAVGAFLMMDMAHISGLIAASVIADPFEYSDVVTTTTHKSLRGPRAGLIFFKKDPVLGVDLETAINNAVFPGLQGGPHNNTIGGVAVCLKHAQSPEFKIYQTQVVSNCKALAARLIELGYKLVSGGSDNHLVLVDLRPLYVSPVLRLCVTCFLSFFFSFLVEILPLTGSSSHGQPKGIDGARLEKILDMSSITLNKNSVPGDKSALVPGGIRIGTPALTTRGFKEKDFLAVADLIHEGVHIALEAKGSASGTKVKDFMDYVESPDFSLKGRIADLKRRVEDLATQFPMPGV</sequence>
<feature type="domain" description="Serine hydroxymethyltransferase-like" evidence="9">
    <location>
        <begin position="449"/>
        <end position="509"/>
    </location>
</feature>
<name>A0A443N210_9MAGN</name>
<dbReference type="Pfam" id="PF00464">
    <property type="entry name" value="SHMT"/>
    <property type="match status" value="2"/>
</dbReference>
<evidence type="ECO:0000256" key="5">
    <source>
        <dbReference type="ARBA" id="ARBA00022563"/>
    </source>
</evidence>
<keyword evidence="11" id="KW-1185">Reference proteome</keyword>
<protein>
    <recommendedName>
        <fullName evidence="8">Serine hydroxymethyltransferase</fullName>
        <ecNumber evidence="8">2.1.2.1</ecNumber>
    </recommendedName>
</protein>
<dbReference type="InterPro" id="IPR015421">
    <property type="entry name" value="PyrdxlP-dep_Trfase_major"/>
</dbReference>
<accession>A0A443N210</accession>
<dbReference type="EC" id="2.1.2.1" evidence="8"/>
<dbReference type="Gene3D" id="3.40.640.10">
    <property type="entry name" value="Type I PLP-dependent aspartate aminotransferase-like (Major domain)"/>
    <property type="match status" value="1"/>
</dbReference>
<feature type="domain" description="Serine hydroxymethyltransferase-like" evidence="9">
    <location>
        <begin position="82"/>
        <end position="413"/>
    </location>
</feature>
<dbReference type="SUPFAM" id="SSF53383">
    <property type="entry name" value="PLP-dependent transferases"/>
    <property type="match status" value="2"/>
</dbReference>
<dbReference type="GO" id="GO:0019264">
    <property type="term" value="P:glycine biosynthetic process from serine"/>
    <property type="evidence" value="ECO:0007669"/>
    <property type="project" value="InterPro"/>
</dbReference>
<evidence type="ECO:0000256" key="8">
    <source>
        <dbReference type="RuleBase" id="RU000585"/>
    </source>
</evidence>
<gene>
    <name evidence="10" type="ORF">CKAN_00077800</name>
</gene>
<evidence type="ECO:0000256" key="4">
    <source>
        <dbReference type="ARBA" id="ARBA00006376"/>
    </source>
</evidence>
<comment type="cofactor">
    <cofactor evidence="2 8">
        <name>pyridoxal 5'-phosphate</name>
        <dbReference type="ChEBI" id="CHEBI:597326"/>
    </cofactor>
</comment>
<keyword evidence="6 8" id="KW-0808">Transferase</keyword>
<evidence type="ECO:0000256" key="7">
    <source>
        <dbReference type="ARBA" id="ARBA00022898"/>
    </source>
</evidence>
<dbReference type="PANTHER" id="PTHR11680:SF63">
    <property type="entry name" value="SERINE HYDROXYMETHYLTRANSFERASE 3, CHLOROPLASTIC"/>
    <property type="match status" value="1"/>
</dbReference>
<dbReference type="Gene3D" id="3.90.1150.10">
    <property type="entry name" value="Aspartate Aminotransferase, domain 1"/>
    <property type="match status" value="2"/>
</dbReference>
<evidence type="ECO:0000259" key="9">
    <source>
        <dbReference type="Pfam" id="PF00464"/>
    </source>
</evidence>
<dbReference type="GO" id="GO:0008168">
    <property type="term" value="F:methyltransferase activity"/>
    <property type="evidence" value="ECO:0007669"/>
    <property type="project" value="UniProtKB-KW"/>
</dbReference>
<evidence type="ECO:0000313" key="11">
    <source>
        <dbReference type="Proteomes" id="UP000283530"/>
    </source>
</evidence>
<keyword evidence="10" id="KW-0489">Methyltransferase</keyword>
<evidence type="ECO:0000256" key="6">
    <source>
        <dbReference type="ARBA" id="ARBA00022679"/>
    </source>
</evidence>
<comment type="similarity">
    <text evidence="4 8">Belongs to the SHMT family.</text>
</comment>
<dbReference type="GO" id="GO:0004372">
    <property type="term" value="F:glycine hydroxymethyltransferase activity"/>
    <property type="evidence" value="ECO:0007669"/>
    <property type="project" value="UniProtKB-EC"/>
</dbReference>
<dbReference type="GO" id="GO:0005739">
    <property type="term" value="C:mitochondrion"/>
    <property type="evidence" value="ECO:0007669"/>
    <property type="project" value="TreeGrafter"/>
</dbReference>
<comment type="catalytic activity">
    <reaction evidence="1 8">
        <text>(6R)-5,10-methylene-5,6,7,8-tetrahydrofolate + glycine + H2O = (6S)-5,6,7,8-tetrahydrofolate + L-serine</text>
        <dbReference type="Rhea" id="RHEA:15481"/>
        <dbReference type="ChEBI" id="CHEBI:15377"/>
        <dbReference type="ChEBI" id="CHEBI:15636"/>
        <dbReference type="ChEBI" id="CHEBI:33384"/>
        <dbReference type="ChEBI" id="CHEBI:57305"/>
        <dbReference type="ChEBI" id="CHEBI:57453"/>
        <dbReference type="EC" id="2.1.2.1"/>
    </reaction>
</comment>
<evidence type="ECO:0000256" key="3">
    <source>
        <dbReference type="ARBA" id="ARBA00004777"/>
    </source>
</evidence>
<dbReference type="NCBIfam" id="NF000586">
    <property type="entry name" value="PRK00011.1"/>
    <property type="match status" value="1"/>
</dbReference>
<evidence type="ECO:0000256" key="2">
    <source>
        <dbReference type="ARBA" id="ARBA00001933"/>
    </source>
</evidence>
<dbReference type="InterPro" id="IPR001085">
    <property type="entry name" value="Ser_HO-MeTrfase"/>
</dbReference>
<dbReference type="PANTHER" id="PTHR11680">
    <property type="entry name" value="SERINE HYDROXYMETHYLTRANSFERASE"/>
    <property type="match status" value="1"/>
</dbReference>
<dbReference type="CDD" id="cd00378">
    <property type="entry name" value="SHMT"/>
    <property type="match status" value="1"/>
</dbReference>
<dbReference type="EMBL" id="QPKB01000001">
    <property type="protein sequence ID" value="RWR72549.1"/>
    <property type="molecule type" value="Genomic_DNA"/>
</dbReference>
<comment type="function">
    <text evidence="8">Interconversion of serine and glycine.</text>
</comment>
<dbReference type="InterPro" id="IPR049943">
    <property type="entry name" value="Ser_HO-MeTrfase-like"/>
</dbReference>